<dbReference type="OrthoDB" id="1798043at2"/>
<dbReference type="PIRSF" id="PIRSF029928">
    <property type="entry name" value="Late_competence_ComGC"/>
    <property type="match status" value="1"/>
</dbReference>
<keyword evidence="10" id="KW-0813">Transport</keyword>
<dbReference type="Proteomes" id="UP000028091">
    <property type="component" value="Unassembled WGS sequence"/>
</dbReference>
<feature type="propeptide" id="PRO_5035523167" evidence="11">
    <location>
        <begin position="1"/>
        <end position="5"/>
    </location>
</feature>
<sequence>MNDKGFTLLEMLIVMLVISILLLITIPNITRHHQSIQAKGCEGLKSMVSTQVMAYELEHDGKTPSLAELEKEGYVKKGLTCPNGKAIVIQNGDVKHE</sequence>
<evidence type="ECO:0000256" key="11">
    <source>
        <dbReference type="PIRSR" id="PIRSR029928-50"/>
    </source>
</evidence>
<dbReference type="GO" id="GO:0030420">
    <property type="term" value="P:establishment of competence for transformation"/>
    <property type="evidence" value="ECO:0007669"/>
    <property type="project" value="UniProtKB-UniRule"/>
</dbReference>
<dbReference type="NCBIfam" id="NF040999">
    <property type="entry name" value="pilin_ComGC"/>
    <property type="match status" value="1"/>
</dbReference>
<evidence type="ECO:0000256" key="10">
    <source>
        <dbReference type="PIRNR" id="PIRNR029928"/>
    </source>
</evidence>
<accession>A0A081LCY7</accession>
<dbReference type="GO" id="GO:0009986">
    <property type="term" value="C:cell surface"/>
    <property type="evidence" value="ECO:0007669"/>
    <property type="project" value="UniProtKB-SubCell"/>
</dbReference>
<dbReference type="InterPro" id="IPR016940">
    <property type="entry name" value="ComGC"/>
</dbReference>
<evidence type="ECO:0000256" key="3">
    <source>
        <dbReference type="ARBA" id="ARBA00022475"/>
    </source>
</evidence>
<dbReference type="GO" id="GO:0005886">
    <property type="term" value="C:plasma membrane"/>
    <property type="evidence" value="ECO:0007669"/>
    <property type="project" value="UniProtKB-SubCell"/>
</dbReference>
<keyword evidence="8 10" id="KW-0178">Competence</keyword>
<evidence type="ECO:0000256" key="5">
    <source>
        <dbReference type="ARBA" id="ARBA00022692"/>
    </source>
</evidence>
<keyword evidence="5 10" id="KW-0812">Transmembrane</keyword>
<protein>
    <recommendedName>
        <fullName evidence="10">ComG operon protein 3</fullName>
    </recommendedName>
</protein>
<evidence type="ECO:0000313" key="13">
    <source>
        <dbReference type="Proteomes" id="UP000028091"/>
    </source>
</evidence>
<dbReference type="RefSeq" id="WP_008360227.1">
    <property type="nucleotide sequence ID" value="NZ_JALPZN010000058.1"/>
</dbReference>
<reference evidence="12 13" key="1">
    <citation type="submission" date="2012-09" db="EMBL/GenBank/DDBJ databases">
        <title>Genome Sequence of Bacillus sp. DW5-4.</title>
        <authorList>
            <person name="Lai Q."/>
            <person name="Liu Y."/>
            <person name="Shao Z."/>
        </authorList>
    </citation>
    <scope>NUCLEOTIDE SEQUENCE [LARGE SCALE GENOMIC DNA]</scope>
    <source>
        <strain evidence="12 13">DW5-4</strain>
    </source>
</reference>
<dbReference type="Pfam" id="PF07963">
    <property type="entry name" value="N_methyl"/>
    <property type="match status" value="1"/>
</dbReference>
<feature type="modified residue" description="N-methylphenylalanine" evidence="11">
    <location>
        <position position="6"/>
    </location>
</feature>
<name>A0A081LCY7_9BACI</name>
<keyword evidence="7 10" id="KW-0472">Membrane</keyword>
<dbReference type="Gene3D" id="3.30.700.10">
    <property type="entry name" value="Glycoprotein, Type 4 Pilin"/>
    <property type="match status" value="1"/>
</dbReference>
<comment type="subcellular location">
    <subcellularLocation>
        <location evidence="1">Cell membrane</location>
        <topology evidence="1">Single-pass membrane protein</topology>
    </subcellularLocation>
    <subcellularLocation>
        <location evidence="2">Cell surface</location>
    </subcellularLocation>
</comment>
<keyword evidence="4 11" id="KW-0488">Methylation</keyword>
<proteinExistence type="inferred from homology"/>
<evidence type="ECO:0000256" key="4">
    <source>
        <dbReference type="ARBA" id="ARBA00022481"/>
    </source>
</evidence>
<dbReference type="AlphaFoldDB" id="A0A081LCY7"/>
<dbReference type="NCBIfam" id="TIGR02532">
    <property type="entry name" value="IV_pilin_GFxxxE"/>
    <property type="match status" value="1"/>
</dbReference>
<feature type="chain" id="PRO_5035523166" description="ComG operon protein 3" evidence="11">
    <location>
        <begin position="6"/>
        <end position="97"/>
    </location>
</feature>
<gene>
    <name evidence="12" type="ORF">BA70_15635</name>
</gene>
<evidence type="ECO:0000256" key="2">
    <source>
        <dbReference type="ARBA" id="ARBA00004241"/>
    </source>
</evidence>
<comment type="function">
    <text evidence="10">Required for transformation and DNA binding.</text>
</comment>
<dbReference type="InterPro" id="IPR012902">
    <property type="entry name" value="N_methyl_site"/>
</dbReference>
<feature type="transmembrane region" description="Helical" evidence="10">
    <location>
        <begin position="6"/>
        <end position="26"/>
    </location>
</feature>
<keyword evidence="3 10" id="KW-1003">Cell membrane</keyword>
<comment type="caution">
    <text evidence="12">The sequence shown here is derived from an EMBL/GenBank/DDBJ whole genome shotgun (WGS) entry which is preliminary data.</text>
</comment>
<organism evidence="12 13">
    <name type="scientific">Bacillus zhangzhouensis</name>
    <dbReference type="NCBI Taxonomy" id="1178540"/>
    <lineage>
        <taxon>Bacteria</taxon>
        <taxon>Bacillati</taxon>
        <taxon>Bacillota</taxon>
        <taxon>Bacilli</taxon>
        <taxon>Bacillales</taxon>
        <taxon>Bacillaceae</taxon>
        <taxon>Bacillus</taxon>
    </lineage>
</organism>
<dbReference type="InterPro" id="IPR045584">
    <property type="entry name" value="Pilin-like"/>
</dbReference>
<keyword evidence="6 10" id="KW-1133">Transmembrane helix</keyword>
<evidence type="ECO:0000256" key="1">
    <source>
        <dbReference type="ARBA" id="ARBA00004162"/>
    </source>
</evidence>
<evidence type="ECO:0000256" key="8">
    <source>
        <dbReference type="ARBA" id="ARBA00023287"/>
    </source>
</evidence>
<evidence type="ECO:0000256" key="6">
    <source>
        <dbReference type="ARBA" id="ARBA00022989"/>
    </source>
</evidence>
<dbReference type="EMBL" id="JOTP01000005">
    <property type="protein sequence ID" value="KEP27113.1"/>
    <property type="molecule type" value="Genomic_DNA"/>
</dbReference>
<evidence type="ECO:0000256" key="9">
    <source>
        <dbReference type="ARBA" id="ARBA00043982"/>
    </source>
</evidence>
<evidence type="ECO:0000256" key="7">
    <source>
        <dbReference type="ARBA" id="ARBA00023136"/>
    </source>
</evidence>
<keyword evidence="13" id="KW-1185">Reference proteome</keyword>
<comment type="subunit">
    <text evidence="10">Homodimer.</text>
</comment>
<dbReference type="SUPFAM" id="SSF54523">
    <property type="entry name" value="Pili subunits"/>
    <property type="match status" value="1"/>
</dbReference>
<dbReference type="PROSITE" id="PS00409">
    <property type="entry name" value="PROKAR_NTER_METHYL"/>
    <property type="match status" value="1"/>
</dbReference>
<dbReference type="eggNOG" id="COG4537">
    <property type="taxonomic scope" value="Bacteria"/>
</dbReference>
<comment type="similarity">
    <text evidence="9 10">Belongs to the ComGC family.</text>
</comment>
<evidence type="ECO:0000313" key="12">
    <source>
        <dbReference type="EMBL" id="KEP27113.1"/>
    </source>
</evidence>